<dbReference type="EMBL" id="CP001683">
    <property type="protein sequence ID" value="ACU98111.1"/>
    <property type="molecule type" value="Genomic_DNA"/>
</dbReference>
<dbReference type="HOGENOM" id="CLU_672476_0_0_11"/>
<sequence length="409" mass="43926">MFIFRGLPGSGETTHARELRFALDGTVVGCDHLRELLFGLDRYRPSNEAEAQVTKTQDTMIRDALRAGRNVSVDDMNLRTRYVRRLLGIARSEATPVQIIDLTDVPLEECIKRDQDRDSPIGEAVIRDLHRRFVAGQPYPLPVPEPADIGSGTGDLYIPPKYGEPAVIVSVMVLVGVLVHLHLLALVLPSDHAAAGIRYIGKAERIEKGPFPSGRGLFCVSRELCADRRRPGFMPTHERHSSNSTPVGVDPGGRVFDDVCGQAAEVEPAQSVTLLGFPVGGLADPSCRGEEVPDPGFRARARDVDAVNVFEVGRVDQDPDLFFSLAGGCGEDVLARVELAGWQMPHSVPLAAPSLSEEQFGVADQENVDIDDVAIGHGGRSSCSWSAAMPGAHQAGSAPGQAAAYVVTS</sequence>
<dbReference type="SUPFAM" id="SSF52540">
    <property type="entry name" value="P-loop containing nucleoside triphosphate hydrolases"/>
    <property type="match status" value="1"/>
</dbReference>
<dbReference type="Pfam" id="PF13671">
    <property type="entry name" value="AAA_33"/>
    <property type="match status" value="1"/>
</dbReference>
<gene>
    <name evidence="2" type="ordered locus">Svir_31360</name>
</gene>
<protein>
    <submittedName>
        <fullName evidence="2">Uncharacterized protein</fullName>
    </submittedName>
</protein>
<organism evidence="2 3">
    <name type="scientific">Saccharomonospora viridis (strain ATCC 15386 / DSM 43017 / JCM 3036 / CCUG 5913 / NBRC 12207 / NCIMB 9602 / P101)</name>
    <name type="common">Thermoactinomyces viridis</name>
    <dbReference type="NCBI Taxonomy" id="471857"/>
    <lineage>
        <taxon>Bacteria</taxon>
        <taxon>Bacillati</taxon>
        <taxon>Actinomycetota</taxon>
        <taxon>Actinomycetes</taxon>
        <taxon>Pseudonocardiales</taxon>
        <taxon>Pseudonocardiaceae</taxon>
        <taxon>Saccharomonospora</taxon>
    </lineage>
</organism>
<feature type="transmembrane region" description="Helical" evidence="1">
    <location>
        <begin position="166"/>
        <end position="188"/>
    </location>
</feature>
<proteinExistence type="predicted"/>
<reference evidence="2 3" key="1">
    <citation type="journal article" date="2009" name="Stand. Genomic Sci.">
        <title>Complete genome sequence of Saccharomonospora viridis type strain (P101).</title>
        <authorList>
            <person name="Pati A."/>
            <person name="Sikorski J."/>
            <person name="Nolan M."/>
            <person name="Lapidus A."/>
            <person name="Copeland A."/>
            <person name="Glavina Del Rio T."/>
            <person name="Lucas S."/>
            <person name="Chen F."/>
            <person name="Tice H."/>
            <person name="Pitluck S."/>
            <person name="Cheng J.F."/>
            <person name="Chertkov O."/>
            <person name="Brettin T."/>
            <person name="Han C."/>
            <person name="Detter J.C."/>
            <person name="Kuske C."/>
            <person name="Bruce D."/>
            <person name="Goodwin L."/>
            <person name="Chain P."/>
            <person name="D'haeseleer P."/>
            <person name="Chen A."/>
            <person name="Palaniappan K."/>
            <person name="Ivanova N."/>
            <person name="Mavromatis K."/>
            <person name="Mikhailova N."/>
            <person name="Rohde M."/>
            <person name="Tindall B.J."/>
            <person name="Goker M."/>
            <person name="Bristow J."/>
            <person name="Eisen J.A."/>
            <person name="Markowitz V."/>
            <person name="Hugenholtz P."/>
            <person name="Kyrpides N.C."/>
            <person name="Klenk H.P."/>
        </authorList>
    </citation>
    <scope>NUCLEOTIDE SEQUENCE [LARGE SCALE GENOMIC DNA]</scope>
    <source>
        <strain evidence="3">ATCC 15386 / DSM 43017 / JCM 3036 / NBRC 12207 / P101</strain>
    </source>
</reference>
<dbReference type="eggNOG" id="COG4088">
    <property type="taxonomic scope" value="Bacteria"/>
</dbReference>
<accession>C7MYM2</accession>
<evidence type="ECO:0000313" key="2">
    <source>
        <dbReference type="EMBL" id="ACU98111.1"/>
    </source>
</evidence>
<keyword evidence="1" id="KW-1133">Transmembrane helix</keyword>
<keyword evidence="1" id="KW-0812">Transmembrane</keyword>
<keyword evidence="3" id="KW-1185">Reference proteome</keyword>
<keyword evidence="1" id="KW-0472">Membrane</keyword>
<dbReference type="Gene3D" id="3.40.50.300">
    <property type="entry name" value="P-loop containing nucleotide triphosphate hydrolases"/>
    <property type="match status" value="1"/>
</dbReference>
<dbReference type="KEGG" id="svi:Svir_31360"/>
<name>C7MYM2_SACVD</name>
<evidence type="ECO:0000256" key="1">
    <source>
        <dbReference type="SAM" id="Phobius"/>
    </source>
</evidence>
<dbReference type="InterPro" id="IPR027417">
    <property type="entry name" value="P-loop_NTPase"/>
</dbReference>
<dbReference type="Proteomes" id="UP000000841">
    <property type="component" value="Chromosome"/>
</dbReference>
<evidence type="ECO:0000313" key="3">
    <source>
        <dbReference type="Proteomes" id="UP000000841"/>
    </source>
</evidence>
<dbReference type="AlphaFoldDB" id="C7MYM2"/>